<reference evidence="1" key="1">
    <citation type="submission" date="2022-10" db="EMBL/GenBank/DDBJ databases">
        <title>The complete genomes of actinobacterial strains from the NBC collection.</title>
        <authorList>
            <person name="Joergensen T.S."/>
            <person name="Alvarez Arevalo M."/>
            <person name="Sterndorff E.B."/>
            <person name="Faurdal D."/>
            <person name="Vuksanovic O."/>
            <person name="Mourched A.-S."/>
            <person name="Charusanti P."/>
            <person name="Shaw S."/>
            <person name="Blin K."/>
            <person name="Weber T."/>
        </authorList>
    </citation>
    <scope>NUCLEOTIDE SEQUENCE</scope>
    <source>
        <strain evidence="1">NBC 01771</strain>
    </source>
</reference>
<evidence type="ECO:0000313" key="2">
    <source>
        <dbReference type="Proteomes" id="UP001348369"/>
    </source>
</evidence>
<dbReference type="EMBL" id="CP109109">
    <property type="protein sequence ID" value="WSB95922.1"/>
    <property type="molecule type" value="Genomic_DNA"/>
</dbReference>
<organism evidence="1 2">
    <name type="scientific">Streptomyces scopuliridis</name>
    <dbReference type="NCBI Taxonomy" id="452529"/>
    <lineage>
        <taxon>Bacteria</taxon>
        <taxon>Bacillati</taxon>
        <taxon>Actinomycetota</taxon>
        <taxon>Actinomycetes</taxon>
        <taxon>Kitasatosporales</taxon>
        <taxon>Streptomycetaceae</taxon>
        <taxon>Streptomyces</taxon>
    </lineage>
</organism>
<protein>
    <submittedName>
        <fullName evidence="1">Nuclear transport factor 2 family protein</fullName>
    </submittedName>
</protein>
<dbReference type="Proteomes" id="UP001348369">
    <property type="component" value="Chromosome"/>
</dbReference>
<evidence type="ECO:0000313" key="1">
    <source>
        <dbReference type="EMBL" id="WSB95922.1"/>
    </source>
</evidence>
<accession>A0ACD4ZCB9</accession>
<gene>
    <name evidence="1" type="ORF">OG835_02120</name>
</gene>
<keyword evidence="2" id="KW-1185">Reference proteome</keyword>
<name>A0ACD4ZCB9_9ACTN</name>
<sequence>MTRQLTGRSYRFDLGDLKVRFTFDSPTQGSFVVVHGAGLAPDGHAETVALNLQEIREGVYLNSWTEASGATVTHLEDFENGTLYSNVTVDGKLYHFTGSIKELTMTQHTDAQDDQAKGNVGIVLTAMRELFADKDLTAIDRYWAEPYIQHSPQMPNGLDTLRNVVPNLEGFSWEPQRIAAQGDLVFTHSIVHGWAPNPVAIVDIFRLDNGRIVEHWDVVQDIVSAEESANGNTMV</sequence>
<proteinExistence type="predicted"/>